<proteinExistence type="predicted"/>
<organism evidence="2 3">
    <name type="scientific">Methanobacterium subterraneum</name>
    <dbReference type="NCBI Taxonomy" id="59277"/>
    <lineage>
        <taxon>Archaea</taxon>
        <taxon>Methanobacteriati</taxon>
        <taxon>Methanobacteriota</taxon>
        <taxon>Methanomada group</taxon>
        <taxon>Methanobacteria</taxon>
        <taxon>Methanobacteriales</taxon>
        <taxon>Methanobacteriaceae</taxon>
        <taxon>Methanobacterium</taxon>
    </lineage>
</organism>
<keyword evidence="1" id="KW-1133">Transmembrane helix</keyword>
<keyword evidence="1" id="KW-0812">Transmembrane</keyword>
<protein>
    <recommendedName>
        <fullName evidence="4">DUF4405 domain-containing protein</fullName>
    </recommendedName>
</protein>
<feature type="transmembrane region" description="Helical" evidence="1">
    <location>
        <begin position="35"/>
        <end position="59"/>
    </location>
</feature>
<evidence type="ECO:0000313" key="2">
    <source>
        <dbReference type="EMBL" id="HII83423.1"/>
    </source>
</evidence>
<name>A0A7J4TIT5_9EURY</name>
<feature type="transmembrane region" description="Helical" evidence="1">
    <location>
        <begin position="6"/>
        <end position="23"/>
    </location>
</feature>
<dbReference type="Proteomes" id="UP000586031">
    <property type="component" value="Unassembled WGS sequence"/>
</dbReference>
<keyword evidence="1" id="KW-0472">Membrane</keyword>
<dbReference type="EMBL" id="DUHE01000028">
    <property type="protein sequence ID" value="HII83423.1"/>
    <property type="molecule type" value="Genomic_DNA"/>
</dbReference>
<evidence type="ECO:0000313" key="3">
    <source>
        <dbReference type="Proteomes" id="UP000586031"/>
    </source>
</evidence>
<evidence type="ECO:0008006" key="4">
    <source>
        <dbReference type="Google" id="ProtNLM"/>
    </source>
</evidence>
<feature type="transmembrane region" description="Helical" evidence="1">
    <location>
        <begin position="71"/>
        <end position="94"/>
    </location>
</feature>
<evidence type="ECO:0000256" key="1">
    <source>
        <dbReference type="SAM" id="Phobius"/>
    </source>
</evidence>
<gene>
    <name evidence="2" type="ORF">HA271_00970</name>
</gene>
<dbReference type="AlphaFoldDB" id="A0A7J4TIT5"/>
<reference evidence="3" key="1">
    <citation type="journal article" date="2020" name="bioRxiv">
        <title>A rank-normalized archaeal taxonomy based on genome phylogeny resolves widespread incomplete and uneven classifications.</title>
        <authorList>
            <person name="Rinke C."/>
            <person name="Chuvochina M."/>
            <person name="Mussig A.J."/>
            <person name="Chaumeil P.-A."/>
            <person name="Waite D.W."/>
            <person name="Whitman W.B."/>
            <person name="Parks D.H."/>
            <person name="Hugenholtz P."/>
        </authorList>
    </citation>
    <scope>NUCLEOTIDE SEQUENCE [LARGE SCALE GENOMIC DNA]</scope>
</reference>
<comment type="caution">
    <text evidence="2">The sequence shown here is derived from an EMBL/GenBank/DDBJ whole genome shotgun (WGS) entry which is preliminary data.</text>
</comment>
<accession>A0A7J4TIT5</accession>
<sequence>MVYDIILPAIPFIGGYALTYSLYKMNIIKRSIHINVWNLIILLSFIISGGAGFILLIFMELGIKLPINQPLLYWHVELGVTLALVTIFHFHIYWKSAKTMFVAAKRRSKNKT</sequence>